<comment type="caution">
    <text evidence="2">The sequence shown here is derived from an EMBL/GenBank/DDBJ whole genome shotgun (WGS) entry which is preliminary data.</text>
</comment>
<dbReference type="EMBL" id="CAJRGZ010000016">
    <property type="protein sequence ID" value="CAG5152967.1"/>
    <property type="molecule type" value="Genomic_DNA"/>
</dbReference>
<protein>
    <recommendedName>
        <fullName evidence="1">Heterokaryon incompatibility domain-containing protein</fullName>
    </recommendedName>
</protein>
<reference evidence="2" key="1">
    <citation type="submission" date="2021-05" db="EMBL/GenBank/DDBJ databases">
        <authorList>
            <person name="Stam R."/>
        </authorList>
    </citation>
    <scope>NUCLEOTIDE SEQUENCE</scope>
    <source>
        <strain evidence="2">CS162</strain>
    </source>
</reference>
<keyword evidence="3" id="KW-1185">Reference proteome</keyword>
<dbReference type="Pfam" id="PF06985">
    <property type="entry name" value="HET"/>
    <property type="match status" value="1"/>
</dbReference>
<dbReference type="OrthoDB" id="3486565at2759"/>
<evidence type="ECO:0000259" key="1">
    <source>
        <dbReference type="Pfam" id="PF06985"/>
    </source>
</evidence>
<gene>
    <name evidence="2" type="ORF">ALTATR162_LOCUS2983</name>
</gene>
<evidence type="ECO:0000313" key="3">
    <source>
        <dbReference type="Proteomes" id="UP000676310"/>
    </source>
</evidence>
<dbReference type="Proteomes" id="UP000676310">
    <property type="component" value="Unassembled WGS sequence"/>
</dbReference>
<name>A0A8J2N3I3_9PLEO</name>
<dbReference type="PANTHER" id="PTHR33112:SF10">
    <property type="entry name" value="TOL"/>
    <property type="match status" value="1"/>
</dbReference>
<dbReference type="AlphaFoldDB" id="A0A8J2N3I3"/>
<evidence type="ECO:0000313" key="2">
    <source>
        <dbReference type="EMBL" id="CAG5152967.1"/>
    </source>
</evidence>
<dbReference type="PANTHER" id="PTHR33112">
    <property type="entry name" value="DOMAIN PROTEIN, PUTATIVE-RELATED"/>
    <property type="match status" value="1"/>
</dbReference>
<proteinExistence type="predicted"/>
<organism evidence="2 3">
    <name type="scientific">Alternaria atra</name>
    <dbReference type="NCBI Taxonomy" id="119953"/>
    <lineage>
        <taxon>Eukaryota</taxon>
        <taxon>Fungi</taxon>
        <taxon>Dikarya</taxon>
        <taxon>Ascomycota</taxon>
        <taxon>Pezizomycotina</taxon>
        <taxon>Dothideomycetes</taxon>
        <taxon>Pleosporomycetidae</taxon>
        <taxon>Pleosporales</taxon>
        <taxon>Pleosporineae</taxon>
        <taxon>Pleosporaceae</taxon>
        <taxon>Alternaria</taxon>
        <taxon>Alternaria sect. Ulocladioides</taxon>
    </lineage>
</organism>
<dbReference type="InterPro" id="IPR010730">
    <property type="entry name" value="HET"/>
</dbReference>
<accession>A0A8J2N3I3</accession>
<dbReference type="RefSeq" id="XP_043166524.1">
    <property type="nucleotide sequence ID" value="XM_043310589.1"/>
</dbReference>
<dbReference type="GeneID" id="67014488"/>
<feature type="domain" description="Heterokaryon incompatibility" evidence="1">
    <location>
        <begin position="323"/>
        <end position="449"/>
    </location>
</feature>
<sequence>MASQTTPTPGTNGEDELDYLRGMSRDEIKDFIVSLSSLPSETGKPDPAATPSNWLNESIGAPPLWAEEFDYQKNYKFCLNCMLFTAIYSTEYKRRDDGPGEFKLKHLKEVSTLHHIEPAKLRSPYTLKDILDSAINGCPLCSMVVGTSWFEGNTPFDTARWVKNPLWRRRAQRLLFNMYRPDITLHTDGKWSGPFLQIVYGTDMKIPESSADRDRCDSWRVIHLWGPEQLKNWYDRKGCPYTLQATLGEPPLPSMSPTTRCPHVMDIAEWWIRRCLGEHTTCAIPGGQMDDSESPSRLLHIDNDKGKKKFPNLEEAKLADFMNNIDEASLPQTLQDAIIITRYLGYSYLWIDAFCIIQDSPSDWLAESVKMGSIYRKSVFTIAALGAANVYQGCFTARNPNCYRDISLSDPNLVFSARAGDVYPGFKREFEVFGPVASPLQTRAWCVQEQLLSPRTLFFGASGIFWQCLECEADEGYPQGTKGSEENLKSVVTKSLVSPGESDVRKTWRTVLQRYTGCKLTYASDKLVAISGVGRLLAKASGDEFIAGMLKQDIWRDLLWSSQETLWSQNEDLARLTNDSPSFSWASVSQPTCYSFSLQDYSKRSHMDAKSIIVENTGTGPVQQCNLRVTTQLREVVLLPPVYSKSGRPSLMLAEDVPFDHESAWSDSDVPLQVTARLQEDTTFSWHLDRDIDKDKDTSRLGHFAYYWIPDISLLDGKITRAWHMCLVRQEGYYPAGSMGLIVIPVDEEKKTWKRIGFCLHTGFAESWKEGMELRFTVQNDTTKEIDWEETAKLRAPNPFLLDKEKPCVEIILV</sequence>